<feature type="domain" description="Trypsin-co-occurring" evidence="1">
    <location>
        <begin position="7"/>
        <end position="103"/>
    </location>
</feature>
<dbReference type="InterPro" id="IPR045794">
    <property type="entry name" value="Trypco1"/>
</dbReference>
<name>A0A927L1E9_9ACTN</name>
<gene>
    <name evidence="2" type="ORF">IHE70_10580</name>
</gene>
<dbReference type="EMBL" id="JACYXT010000003">
    <property type="protein sequence ID" value="MBD9723677.1"/>
    <property type="molecule type" value="Genomic_DNA"/>
</dbReference>
<organism evidence="2 3">
    <name type="scientific">Streptomyces caniscabiei</name>
    <dbReference type="NCBI Taxonomy" id="2746961"/>
    <lineage>
        <taxon>Bacteria</taxon>
        <taxon>Bacillati</taxon>
        <taxon>Actinomycetota</taxon>
        <taxon>Actinomycetes</taxon>
        <taxon>Kitasatosporales</taxon>
        <taxon>Streptomycetaceae</taxon>
        <taxon>Streptomyces</taxon>
    </lineage>
</organism>
<protein>
    <recommendedName>
        <fullName evidence="1">Trypsin-co-occurring domain-containing protein</fullName>
    </recommendedName>
</protein>
<evidence type="ECO:0000313" key="2">
    <source>
        <dbReference type="EMBL" id="MBD9723677.1"/>
    </source>
</evidence>
<sequence length="117" mass="12163">MDGLVEFETEDGSTIVVEPSEDLSGSQLVADHDGGTVRATRTFENALGHVRTAAQSALRVLRDDSLAPHSVELEFGVKLSAEAGAVIAKSTVEAHLVVRLTWSPAHASGAPGTSVNS</sequence>
<dbReference type="Proteomes" id="UP000661025">
    <property type="component" value="Unassembled WGS sequence"/>
</dbReference>
<accession>A0A927L1E9</accession>
<comment type="caution">
    <text evidence="2">The sequence shown here is derived from an EMBL/GenBank/DDBJ whole genome shotgun (WGS) entry which is preliminary data.</text>
</comment>
<dbReference type="NCBIfam" id="NF041216">
    <property type="entry name" value="CU044_2847_fam"/>
    <property type="match status" value="1"/>
</dbReference>
<evidence type="ECO:0000259" key="1">
    <source>
        <dbReference type="Pfam" id="PF19493"/>
    </source>
</evidence>
<dbReference type="AlphaFoldDB" id="A0A927L1E9"/>
<evidence type="ECO:0000313" key="3">
    <source>
        <dbReference type="Proteomes" id="UP000661025"/>
    </source>
</evidence>
<dbReference type="Pfam" id="PF19493">
    <property type="entry name" value="Trypco1"/>
    <property type="match status" value="1"/>
</dbReference>
<proteinExistence type="predicted"/>
<reference evidence="2" key="1">
    <citation type="submission" date="2020-09" db="EMBL/GenBank/DDBJ databases">
        <title>Streptomyces canutascabiei sp. nov., which causes potato common scab and is distributed across the world.</title>
        <authorList>
            <person name="Nguyen H.P."/>
            <person name="Weisberg A.J."/>
            <person name="Chang J.H."/>
            <person name="Clarke C.R."/>
        </authorList>
    </citation>
    <scope>NUCLEOTIDE SEQUENCE</scope>
    <source>
        <strain evidence="2">ID-01-6.2a</strain>
    </source>
</reference>